<sequence length="325" mass="37733">MTFIRVLILSFFFTASSILFGQETQSYESKIADLGDIKMQYMDFRGEGITFIWVQDFHNYFEGEYLPYLEPVLPFLEKISEEAHVLAPIRRGYGKSTDTSWGYDVATQASDLIHWMDQLNIEKAVFFGRIAAAQDMTWIAENYPERVLGLIYDGNPILIASCYDPELLKFAETWTSLGLDFDKEKQKKIILSRLPWKPEFLSKTNETLEIPTLRFLDPKNNWPNPNKGVIESGYIYQYLELDIPGREEEFAYLRELVADSTRMEQLYQTILACDQSEAINQGMERTFGKNLQTVNITEVDILADGRPKYFEYQLGYILPFLRGLK</sequence>
<evidence type="ECO:0000313" key="2">
    <source>
        <dbReference type="EMBL" id="SHO64906.1"/>
    </source>
</evidence>
<keyword evidence="1" id="KW-0732">Signal</keyword>
<reference evidence="3" key="1">
    <citation type="submission" date="2016-12" db="EMBL/GenBank/DDBJ databases">
        <authorList>
            <person name="Varghese N."/>
            <person name="Submissions S."/>
        </authorList>
    </citation>
    <scope>NUCLEOTIDE SEQUENCE [LARGE SCALE GENOMIC DNA]</scope>
    <source>
        <strain evidence="3">DSM 25035</strain>
    </source>
</reference>
<dbReference type="STRING" id="1073327.SAMN04488108_3733"/>
<protein>
    <recommendedName>
        <fullName evidence="4">Pimeloyl-ACP methyl ester carboxylesterase</fullName>
    </recommendedName>
</protein>
<keyword evidence="3" id="KW-1185">Reference proteome</keyword>
<dbReference type="EMBL" id="FRXN01000006">
    <property type="protein sequence ID" value="SHO64906.1"/>
    <property type="molecule type" value="Genomic_DNA"/>
</dbReference>
<dbReference type="InterPro" id="IPR029058">
    <property type="entry name" value="AB_hydrolase_fold"/>
</dbReference>
<feature type="signal peptide" evidence="1">
    <location>
        <begin position="1"/>
        <end position="21"/>
    </location>
</feature>
<name>A0A1M7ZJR0_9BACT</name>
<proteinExistence type="predicted"/>
<dbReference type="SUPFAM" id="SSF53474">
    <property type="entry name" value="alpha/beta-Hydrolases"/>
    <property type="match status" value="1"/>
</dbReference>
<dbReference type="AlphaFoldDB" id="A0A1M7ZJR0"/>
<evidence type="ECO:0008006" key="4">
    <source>
        <dbReference type="Google" id="ProtNLM"/>
    </source>
</evidence>
<dbReference type="Gene3D" id="3.40.50.1820">
    <property type="entry name" value="alpha/beta hydrolase"/>
    <property type="match status" value="1"/>
</dbReference>
<gene>
    <name evidence="2" type="ORF">SAMN04488108_3733</name>
</gene>
<evidence type="ECO:0000313" key="3">
    <source>
        <dbReference type="Proteomes" id="UP000184609"/>
    </source>
</evidence>
<dbReference type="Proteomes" id="UP000184609">
    <property type="component" value="Unassembled WGS sequence"/>
</dbReference>
<dbReference type="RefSeq" id="WP_073573330.1">
    <property type="nucleotide sequence ID" value="NZ_FRXN01000006.1"/>
</dbReference>
<dbReference type="OrthoDB" id="9780932at2"/>
<organism evidence="2 3">
    <name type="scientific">Algoriphagus zhangzhouensis</name>
    <dbReference type="NCBI Taxonomy" id="1073327"/>
    <lineage>
        <taxon>Bacteria</taxon>
        <taxon>Pseudomonadati</taxon>
        <taxon>Bacteroidota</taxon>
        <taxon>Cytophagia</taxon>
        <taxon>Cytophagales</taxon>
        <taxon>Cyclobacteriaceae</taxon>
        <taxon>Algoriphagus</taxon>
    </lineage>
</organism>
<evidence type="ECO:0000256" key="1">
    <source>
        <dbReference type="SAM" id="SignalP"/>
    </source>
</evidence>
<feature type="chain" id="PRO_5012636183" description="Pimeloyl-ACP methyl ester carboxylesterase" evidence="1">
    <location>
        <begin position="22"/>
        <end position="325"/>
    </location>
</feature>
<accession>A0A1M7ZJR0</accession>